<proteinExistence type="predicted"/>
<dbReference type="PRINTS" id="PR00505">
    <property type="entry name" value="D12N6MTFRASE"/>
</dbReference>
<evidence type="ECO:0000256" key="1">
    <source>
        <dbReference type="ARBA" id="ARBA00022603"/>
    </source>
</evidence>
<dbReference type="Proteomes" id="UP000249645">
    <property type="component" value="Unassembled WGS sequence"/>
</dbReference>
<gene>
    <name evidence="4" type="ORF">DI598_13865</name>
</gene>
<accession>A0A2W5ET01</accession>
<evidence type="ECO:0000313" key="4">
    <source>
        <dbReference type="EMBL" id="PZP45044.1"/>
    </source>
</evidence>
<feature type="non-terminal residue" evidence="4">
    <location>
        <position position="247"/>
    </location>
</feature>
<dbReference type="GO" id="GO:0009007">
    <property type="term" value="F:site-specific DNA-methyltransferase (adenine-specific) activity"/>
    <property type="evidence" value="ECO:0007669"/>
    <property type="project" value="UniProtKB-EC"/>
</dbReference>
<dbReference type="Pfam" id="PF02086">
    <property type="entry name" value="MethyltransfD12"/>
    <property type="match status" value="1"/>
</dbReference>
<protein>
    <submittedName>
        <fullName evidence="4">DNA methyltransferase</fullName>
    </submittedName>
</protein>
<evidence type="ECO:0000256" key="3">
    <source>
        <dbReference type="ARBA" id="ARBA00022691"/>
    </source>
</evidence>
<dbReference type="GO" id="GO:0009307">
    <property type="term" value="P:DNA restriction-modification system"/>
    <property type="evidence" value="ECO:0007669"/>
    <property type="project" value="InterPro"/>
</dbReference>
<dbReference type="AlphaFoldDB" id="A0A2W5ET01"/>
<dbReference type="SUPFAM" id="SSF53335">
    <property type="entry name" value="S-adenosyl-L-methionine-dependent methyltransferases"/>
    <property type="match status" value="1"/>
</dbReference>
<reference evidence="4 5" key="1">
    <citation type="submission" date="2017-11" db="EMBL/GenBank/DDBJ databases">
        <title>Infants hospitalized years apart are colonized by the same room-sourced microbial strains.</title>
        <authorList>
            <person name="Brooks B."/>
            <person name="Olm M.R."/>
            <person name="Firek B.A."/>
            <person name="Baker R."/>
            <person name="Thomas B.C."/>
            <person name="Morowitz M.J."/>
            <person name="Banfield J.F."/>
        </authorList>
    </citation>
    <scope>NUCLEOTIDE SEQUENCE [LARGE SCALE GENOMIC DNA]</scope>
    <source>
        <strain evidence="4">S2_009_000_R2_76</strain>
    </source>
</reference>
<keyword evidence="3" id="KW-0949">S-adenosyl-L-methionine</keyword>
<dbReference type="GO" id="GO:0032259">
    <property type="term" value="P:methylation"/>
    <property type="evidence" value="ECO:0007669"/>
    <property type="project" value="UniProtKB-KW"/>
</dbReference>
<evidence type="ECO:0000313" key="5">
    <source>
        <dbReference type="Proteomes" id="UP000249645"/>
    </source>
</evidence>
<dbReference type="InterPro" id="IPR029063">
    <property type="entry name" value="SAM-dependent_MTases_sf"/>
</dbReference>
<sequence>MKNYTQAPLPFMGQKRKFLKPFKAQLSGCSPTAIYVDLFGGSGLLSRNVKDEYPGATVIYNDYDNYRQRIDAIPKTNALIAKIRYLVVDCPKDKVLPNEVKTSILEVVKHYDADGFVDYVTLSANLLFSMNYVTSFAALEKETFYNVVRKSDYDAVNYLDGLEVVCMDYKTLFEKYKDVPGVVFLVDPPYLSTEVGTYKGNYWKLGDYLDVLTVLQNQNYFYFTSNKSHIVELCNWMATHSNYENPF</sequence>
<keyword evidence="2 4" id="KW-0808">Transferase</keyword>
<dbReference type="Gene3D" id="3.40.50.150">
    <property type="entry name" value="Vaccinia Virus protein VP39"/>
    <property type="match status" value="2"/>
</dbReference>
<dbReference type="InterPro" id="IPR012327">
    <property type="entry name" value="MeTrfase_D12"/>
</dbReference>
<dbReference type="EMBL" id="QFOI01000288">
    <property type="protein sequence ID" value="PZP45044.1"/>
    <property type="molecule type" value="Genomic_DNA"/>
</dbReference>
<organism evidence="4 5">
    <name type="scientific">Pseudopedobacter saltans</name>
    <dbReference type="NCBI Taxonomy" id="151895"/>
    <lineage>
        <taxon>Bacteria</taxon>
        <taxon>Pseudomonadati</taxon>
        <taxon>Bacteroidota</taxon>
        <taxon>Sphingobacteriia</taxon>
        <taxon>Sphingobacteriales</taxon>
        <taxon>Sphingobacteriaceae</taxon>
        <taxon>Pseudopedobacter</taxon>
    </lineage>
</organism>
<keyword evidence="1 4" id="KW-0489">Methyltransferase</keyword>
<evidence type="ECO:0000256" key="2">
    <source>
        <dbReference type="ARBA" id="ARBA00022679"/>
    </source>
</evidence>
<comment type="caution">
    <text evidence="4">The sequence shown here is derived from an EMBL/GenBank/DDBJ whole genome shotgun (WGS) entry which is preliminary data.</text>
</comment>
<name>A0A2W5ET01_9SPHI</name>